<dbReference type="InterPro" id="IPR006426">
    <property type="entry name" value="Asn_synth_AEB"/>
</dbReference>
<feature type="binding site" evidence="9">
    <location>
        <position position="100"/>
    </location>
    <ligand>
        <name>L-glutamine</name>
        <dbReference type="ChEBI" id="CHEBI:58359"/>
    </ligand>
</feature>
<evidence type="ECO:0000259" key="11">
    <source>
        <dbReference type="PROSITE" id="PS51278"/>
    </source>
</evidence>
<accession>A0A367ZR80</accession>
<evidence type="ECO:0000313" key="13">
    <source>
        <dbReference type="Proteomes" id="UP000252355"/>
    </source>
</evidence>
<dbReference type="Gene3D" id="3.60.20.10">
    <property type="entry name" value="Glutamine Phosphoribosylpyrophosphate, subunit 1, domain 1"/>
    <property type="match status" value="1"/>
</dbReference>
<comment type="pathway">
    <text evidence="1">Amino-acid biosynthesis; L-asparagine biosynthesis; L-asparagine from L-aspartate (L-Gln route): step 1/1.</text>
</comment>
<evidence type="ECO:0000256" key="4">
    <source>
        <dbReference type="ARBA" id="ARBA00022741"/>
    </source>
</evidence>
<dbReference type="PIRSF" id="PIRSF001589">
    <property type="entry name" value="Asn_synthetase_glu-h"/>
    <property type="match status" value="1"/>
</dbReference>
<dbReference type="CDD" id="cd01991">
    <property type="entry name" value="Asn_synthase_B_C"/>
    <property type="match status" value="1"/>
</dbReference>
<dbReference type="Proteomes" id="UP000252355">
    <property type="component" value="Unassembled WGS sequence"/>
</dbReference>
<protein>
    <recommendedName>
        <fullName evidence="3">asparagine synthase (glutamine-hydrolyzing)</fullName>
        <ecNumber evidence="3">6.3.5.4</ecNumber>
    </recommendedName>
</protein>
<dbReference type="EC" id="6.3.5.4" evidence="3"/>
<dbReference type="InterPro" id="IPR014729">
    <property type="entry name" value="Rossmann-like_a/b/a_fold"/>
</dbReference>
<evidence type="ECO:0000256" key="1">
    <source>
        <dbReference type="ARBA" id="ARBA00005187"/>
    </source>
</evidence>
<dbReference type="EMBL" id="QOQW01000005">
    <property type="protein sequence ID" value="RCK80550.1"/>
    <property type="molecule type" value="Genomic_DNA"/>
</dbReference>
<comment type="caution">
    <text evidence="12">The sequence shown here is derived from an EMBL/GenBank/DDBJ whole genome shotgun (WGS) entry which is preliminary data.</text>
</comment>
<dbReference type="Pfam" id="PF13537">
    <property type="entry name" value="GATase_7"/>
    <property type="match status" value="1"/>
</dbReference>
<sequence length="631" mass="71843">MCGICGIMNVDGSRVSRWELEKMCQTLIHRGPDAEGIYVDGEVGLGQRRLAIIDLDPRSVAPLGNEDQRVWVVFNGEIYNFRALRAELERKGHRFATASDTEVIVHLYEEDGPACVERLRGMFALAIWDKDRKRMFLARDRLGKKPLFYAWTGKSLVFGSEIKALLATGKLSREPNLAAIDRYLTWQYIPSPDTAFVGINRLTPGHVLTCDAHGKIDLKRFWAPPVFSGGERSHSPTEGEARERVLELLDESVQLRMEADVPLGAFLSGGIDSGVIVALMARHSPRPVRTFTIGFDEGEFDERPWARLIATRYGTVHQEFLVRPEVEGILDLLIYHFNEPFADSSAIPTFYLSKMTRTQVTVALSGDGGDESWAGYLNYRDLLRWGIVDQLPSFLRRLLFTMPSKLLEGCGRWNSLARLARGLAMVGGGPLERFVLYSSYFKPQEKRLLYTPSFRRMLRHAPAPKRGPEVMGPEAGEPLLAWMMRHDQSFYLPDCLMMKTDIASMANSLEVRCPLLDHILVEYAAGLPPDWKLREGETKSFFRSIVKDLLPVEILQKPKTGFAVPMGAWLRGNLRVLVRDTLESDRAVRRGLFQKEFLKKMVDEHMAGARDWSNRLWALLFLELWFRHWID</sequence>
<evidence type="ECO:0000256" key="6">
    <source>
        <dbReference type="ARBA" id="ARBA00022962"/>
    </source>
</evidence>
<keyword evidence="6 8" id="KW-0315">Glutamine amidotransferase</keyword>
<gene>
    <name evidence="12" type="ORF">OZSIB_2863</name>
</gene>
<evidence type="ECO:0000256" key="10">
    <source>
        <dbReference type="PIRSR" id="PIRSR001589-3"/>
    </source>
</evidence>
<keyword evidence="5 9" id="KW-0067">ATP-binding</keyword>
<dbReference type="InterPro" id="IPR051786">
    <property type="entry name" value="ASN_synthetase/amidase"/>
</dbReference>
<feature type="binding site" evidence="9">
    <location>
        <position position="293"/>
    </location>
    <ligand>
        <name>ATP</name>
        <dbReference type="ChEBI" id="CHEBI:30616"/>
    </ligand>
</feature>
<feature type="site" description="Important for beta-aspartyl-AMP intermediate formation" evidence="10">
    <location>
        <position position="367"/>
    </location>
</feature>
<dbReference type="PANTHER" id="PTHR43284:SF1">
    <property type="entry name" value="ASPARAGINE SYNTHETASE"/>
    <property type="match status" value="1"/>
</dbReference>
<keyword evidence="8" id="KW-0028">Amino-acid biosynthesis</keyword>
<keyword evidence="4 9" id="KW-0547">Nucleotide-binding</keyword>
<evidence type="ECO:0000256" key="2">
    <source>
        <dbReference type="ARBA" id="ARBA00005752"/>
    </source>
</evidence>
<evidence type="ECO:0000256" key="9">
    <source>
        <dbReference type="PIRSR" id="PIRSR001589-2"/>
    </source>
</evidence>
<comment type="similarity">
    <text evidence="2">Belongs to the asparagine synthetase family.</text>
</comment>
<evidence type="ECO:0000256" key="8">
    <source>
        <dbReference type="PIRSR" id="PIRSR001589-1"/>
    </source>
</evidence>
<keyword evidence="8" id="KW-0061">Asparagine biosynthesis</keyword>
<dbReference type="NCBIfam" id="TIGR01536">
    <property type="entry name" value="asn_synth_AEB"/>
    <property type="match status" value="1"/>
</dbReference>
<dbReference type="PROSITE" id="PS51278">
    <property type="entry name" value="GATASE_TYPE_2"/>
    <property type="match status" value="1"/>
</dbReference>
<dbReference type="CDD" id="cd00712">
    <property type="entry name" value="AsnB"/>
    <property type="match status" value="1"/>
</dbReference>
<dbReference type="PANTHER" id="PTHR43284">
    <property type="entry name" value="ASPARAGINE SYNTHETASE (GLUTAMINE-HYDROLYZING)"/>
    <property type="match status" value="1"/>
</dbReference>
<dbReference type="Pfam" id="PF00733">
    <property type="entry name" value="Asn_synthase"/>
    <property type="match status" value="1"/>
</dbReference>
<dbReference type="InterPro" id="IPR033738">
    <property type="entry name" value="AsnB_N"/>
</dbReference>
<evidence type="ECO:0000313" key="12">
    <source>
        <dbReference type="EMBL" id="RCK80550.1"/>
    </source>
</evidence>
<dbReference type="GO" id="GO:0006529">
    <property type="term" value="P:asparagine biosynthetic process"/>
    <property type="evidence" value="ECO:0007669"/>
    <property type="project" value="UniProtKB-KW"/>
</dbReference>
<evidence type="ECO:0000256" key="7">
    <source>
        <dbReference type="ARBA" id="ARBA00048741"/>
    </source>
</evidence>
<evidence type="ECO:0000256" key="3">
    <source>
        <dbReference type="ARBA" id="ARBA00012737"/>
    </source>
</evidence>
<feature type="domain" description="Glutamine amidotransferase type-2" evidence="11">
    <location>
        <begin position="2"/>
        <end position="213"/>
    </location>
</feature>
<dbReference type="GO" id="GO:0005829">
    <property type="term" value="C:cytosol"/>
    <property type="evidence" value="ECO:0007669"/>
    <property type="project" value="TreeGrafter"/>
</dbReference>
<feature type="binding site" evidence="9">
    <location>
        <begin position="365"/>
        <end position="366"/>
    </location>
    <ligand>
        <name>ATP</name>
        <dbReference type="ChEBI" id="CHEBI:30616"/>
    </ligand>
</feature>
<feature type="active site" description="For GATase activity" evidence="8">
    <location>
        <position position="2"/>
    </location>
</feature>
<dbReference type="InterPro" id="IPR001962">
    <property type="entry name" value="Asn_synthase"/>
</dbReference>
<dbReference type="GO" id="GO:0005524">
    <property type="term" value="F:ATP binding"/>
    <property type="evidence" value="ECO:0007669"/>
    <property type="project" value="UniProtKB-KW"/>
</dbReference>
<dbReference type="SUPFAM" id="SSF56235">
    <property type="entry name" value="N-terminal nucleophile aminohydrolases (Ntn hydrolases)"/>
    <property type="match status" value="1"/>
</dbReference>
<dbReference type="InterPro" id="IPR017932">
    <property type="entry name" value="GATase_2_dom"/>
</dbReference>
<organism evidence="12 13">
    <name type="scientific">Candidatus Ozemobacter sibiricus</name>
    <dbReference type="NCBI Taxonomy" id="2268124"/>
    <lineage>
        <taxon>Bacteria</taxon>
        <taxon>Candidatus Ozemobacteria</taxon>
        <taxon>Candidatus Ozemobacterales</taxon>
        <taxon>Candidatus Ozemobacteraceae</taxon>
        <taxon>Candidatus Ozemobacter</taxon>
    </lineage>
</organism>
<comment type="catalytic activity">
    <reaction evidence="7">
        <text>L-aspartate + L-glutamine + ATP + H2O = L-asparagine + L-glutamate + AMP + diphosphate + H(+)</text>
        <dbReference type="Rhea" id="RHEA:12228"/>
        <dbReference type="ChEBI" id="CHEBI:15377"/>
        <dbReference type="ChEBI" id="CHEBI:15378"/>
        <dbReference type="ChEBI" id="CHEBI:29985"/>
        <dbReference type="ChEBI" id="CHEBI:29991"/>
        <dbReference type="ChEBI" id="CHEBI:30616"/>
        <dbReference type="ChEBI" id="CHEBI:33019"/>
        <dbReference type="ChEBI" id="CHEBI:58048"/>
        <dbReference type="ChEBI" id="CHEBI:58359"/>
        <dbReference type="ChEBI" id="CHEBI:456215"/>
        <dbReference type="EC" id="6.3.5.4"/>
    </reaction>
</comment>
<name>A0A367ZR80_9BACT</name>
<dbReference type="SUPFAM" id="SSF52402">
    <property type="entry name" value="Adenine nucleotide alpha hydrolases-like"/>
    <property type="match status" value="1"/>
</dbReference>
<dbReference type="GO" id="GO:0004066">
    <property type="term" value="F:asparagine synthase (glutamine-hydrolyzing) activity"/>
    <property type="evidence" value="ECO:0007669"/>
    <property type="project" value="UniProtKB-EC"/>
</dbReference>
<reference evidence="12 13" key="1">
    <citation type="submission" date="2018-05" db="EMBL/GenBank/DDBJ databases">
        <title>A metagenomic window into the 2 km-deep terrestrial subsurface aquifer revealed taxonomically and functionally diverse microbial community comprising novel uncultured bacterial lineages.</title>
        <authorList>
            <person name="Kadnikov V.V."/>
            <person name="Mardanov A.V."/>
            <person name="Beletsky A.V."/>
            <person name="Banks D."/>
            <person name="Pimenov N.V."/>
            <person name="Frank Y.A."/>
            <person name="Karnachuk O.V."/>
            <person name="Ravin N.V."/>
        </authorList>
    </citation>
    <scope>NUCLEOTIDE SEQUENCE [LARGE SCALE GENOMIC DNA]</scope>
    <source>
        <strain evidence="12">BY5</strain>
    </source>
</reference>
<dbReference type="Gene3D" id="3.40.50.620">
    <property type="entry name" value="HUPs"/>
    <property type="match status" value="1"/>
</dbReference>
<evidence type="ECO:0000256" key="5">
    <source>
        <dbReference type="ARBA" id="ARBA00022840"/>
    </source>
</evidence>
<dbReference type="AlphaFoldDB" id="A0A367ZR80"/>
<dbReference type="InterPro" id="IPR029055">
    <property type="entry name" value="Ntn_hydrolases_N"/>
</dbReference>
<proteinExistence type="inferred from homology"/>